<dbReference type="InterPro" id="IPR018087">
    <property type="entry name" value="Glyco_hydro_5_CS"/>
</dbReference>
<dbReference type="GO" id="GO:0005634">
    <property type="term" value="C:nucleus"/>
    <property type="evidence" value="ECO:0007669"/>
    <property type="project" value="UniProtKB-SubCell"/>
</dbReference>
<sequence>MSDFEQIDLDGNAKKLKFYTIEKKLEVVAYAKKAKSINSASKRYNVDRKCVRKWMKQEEQLSIYVIIDWHTDITHQAEAVASKMAQKYKGVPNVLYEIYNEPVHVSWTADLVPYHTAVIKAIRNADGNGTVDLASSNDWWKFVDGNGISQINWAMNDKNEGSAAMIPGTPATLSAISSDANLTPSGKLVKAHYKPQNNGVSWSNKGK</sequence>
<evidence type="ECO:0000313" key="8">
    <source>
        <dbReference type="WBParaSite" id="jg10841"/>
    </source>
</evidence>
<name>A0A915CNE5_9BILA</name>
<dbReference type="Proteomes" id="UP000887574">
    <property type="component" value="Unplaced"/>
</dbReference>
<dbReference type="WBParaSite" id="jg10841">
    <property type="protein sequence ID" value="jg10841"/>
    <property type="gene ID" value="jg10841"/>
</dbReference>
<keyword evidence="4 5" id="KW-0326">Glycosidase</keyword>
<reference evidence="8" key="1">
    <citation type="submission" date="2022-11" db="UniProtKB">
        <authorList>
            <consortium name="WormBaseParasite"/>
        </authorList>
    </citation>
    <scope>IDENTIFICATION</scope>
</reference>
<dbReference type="SUPFAM" id="SSF51445">
    <property type="entry name" value="(Trans)glycosidases"/>
    <property type="match status" value="1"/>
</dbReference>
<evidence type="ECO:0000259" key="6">
    <source>
        <dbReference type="Pfam" id="PF00150"/>
    </source>
</evidence>
<keyword evidence="7" id="KW-1185">Reference proteome</keyword>
<comment type="similarity">
    <text evidence="2 5">Belongs to the glycosyl hydrolase 5 (cellulase A) family.</text>
</comment>
<comment type="subcellular location">
    <subcellularLocation>
        <location evidence="1">Nucleus</location>
    </subcellularLocation>
</comment>
<evidence type="ECO:0000256" key="4">
    <source>
        <dbReference type="ARBA" id="ARBA00023295"/>
    </source>
</evidence>
<keyword evidence="3 5" id="KW-0378">Hydrolase</keyword>
<dbReference type="Pfam" id="PF00150">
    <property type="entry name" value="Cellulase"/>
    <property type="match status" value="1"/>
</dbReference>
<proteinExistence type="inferred from homology"/>
<dbReference type="Gene3D" id="3.20.20.80">
    <property type="entry name" value="Glycosidases"/>
    <property type="match status" value="2"/>
</dbReference>
<dbReference type="GO" id="GO:0000272">
    <property type="term" value="P:polysaccharide catabolic process"/>
    <property type="evidence" value="ECO:0007669"/>
    <property type="project" value="InterPro"/>
</dbReference>
<accession>A0A915CNE5</accession>
<dbReference type="AlphaFoldDB" id="A0A915CNE5"/>
<dbReference type="InterPro" id="IPR001547">
    <property type="entry name" value="Glyco_hydro_5"/>
</dbReference>
<protein>
    <submittedName>
        <fullName evidence="8">HTH psq-type domain-containing protein</fullName>
    </submittedName>
</protein>
<evidence type="ECO:0000256" key="1">
    <source>
        <dbReference type="ARBA" id="ARBA00004123"/>
    </source>
</evidence>
<dbReference type="SUPFAM" id="SSF46689">
    <property type="entry name" value="Homeodomain-like"/>
    <property type="match status" value="1"/>
</dbReference>
<dbReference type="GO" id="GO:0004553">
    <property type="term" value="F:hydrolase activity, hydrolyzing O-glycosyl compounds"/>
    <property type="evidence" value="ECO:0007669"/>
    <property type="project" value="InterPro"/>
</dbReference>
<evidence type="ECO:0000256" key="5">
    <source>
        <dbReference type="RuleBase" id="RU361153"/>
    </source>
</evidence>
<evidence type="ECO:0000256" key="2">
    <source>
        <dbReference type="ARBA" id="ARBA00005641"/>
    </source>
</evidence>
<evidence type="ECO:0000313" key="7">
    <source>
        <dbReference type="Proteomes" id="UP000887574"/>
    </source>
</evidence>
<dbReference type="InterPro" id="IPR009057">
    <property type="entry name" value="Homeodomain-like_sf"/>
</dbReference>
<organism evidence="7 8">
    <name type="scientific">Ditylenchus dipsaci</name>
    <dbReference type="NCBI Taxonomy" id="166011"/>
    <lineage>
        <taxon>Eukaryota</taxon>
        <taxon>Metazoa</taxon>
        <taxon>Ecdysozoa</taxon>
        <taxon>Nematoda</taxon>
        <taxon>Chromadorea</taxon>
        <taxon>Rhabditida</taxon>
        <taxon>Tylenchina</taxon>
        <taxon>Tylenchomorpha</taxon>
        <taxon>Sphaerularioidea</taxon>
        <taxon>Anguinidae</taxon>
        <taxon>Anguininae</taxon>
        <taxon>Ditylenchus</taxon>
    </lineage>
</organism>
<feature type="domain" description="Glycoside hydrolase family 5" evidence="6">
    <location>
        <begin position="51"/>
        <end position="129"/>
    </location>
</feature>
<dbReference type="InterPro" id="IPR017853">
    <property type="entry name" value="GH"/>
</dbReference>
<evidence type="ECO:0000256" key="3">
    <source>
        <dbReference type="ARBA" id="ARBA00022801"/>
    </source>
</evidence>
<dbReference type="PROSITE" id="PS00659">
    <property type="entry name" value="GLYCOSYL_HYDROL_F5"/>
    <property type="match status" value="1"/>
</dbReference>